<dbReference type="EMBL" id="JJPB01000006">
    <property type="protein sequence ID" value="KKG34999.1"/>
    <property type="molecule type" value="Genomic_DNA"/>
</dbReference>
<dbReference type="EMBL" id="JJOT01000096">
    <property type="protein sequence ID" value="KKG00583.1"/>
    <property type="molecule type" value="Genomic_DNA"/>
</dbReference>
<dbReference type="EMBL" id="JJOR01000039">
    <property type="protein sequence ID" value="KKG07157.1"/>
    <property type="molecule type" value="Genomic_DNA"/>
</dbReference>
<dbReference type="Proteomes" id="UP000034468">
    <property type="component" value="Unassembled WGS sequence"/>
</dbReference>
<evidence type="ECO:0000313" key="37">
    <source>
        <dbReference type="EMBL" id="KKG98492.1"/>
    </source>
</evidence>
<evidence type="ECO:0000313" key="55">
    <source>
        <dbReference type="EMBL" id="KKH78381.1"/>
    </source>
</evidence>
<evidence type="ECO:0000313" key="31">
    <source>
        <dbReference type="EMBL" id="KKG81461.1"/>
    </source>
</evidence>
<evidence type="ECO:0000313" key="71">
    <source>
        <dbReference type="Proteomes" id="UP000034047"/>
    </source>
</evidence>
<dbReference type="EMBL" id="JJPE01000109">
    <property type="protein sequence ID" value="KKG42775.1"/>
    <property type="molecule type" value="Genomic_DNA"/>
</dbReference>
<evidence type="ECO:0000313" key="38">
    <source>
        <dbReference type="EMBL" id="KKH04466.1"/>
    </source>
</evidence>
<dbReference type="NCBIfam" id="TIGR00797">
    <property type="entry name" value="matE"/>
    <property type="match status" value="1"/>
</dbReference>
<dbReference type="Proteomes" id="UP000034279">
    <property type="component" value="Unassembled WGS sequence"/>
</dbReference>
<feature type="transmembrane region" description="Helical" evidence="10">
    <location>
        <begin position="16"/>
        <end position="34"/>
    </location>
</feature>
<dbReference type="Proteomes" id="UP000034243">
    <property type="component" value="Unassembled WGS sequence"/>
</dbReference>
<evidence type="ECO:0000313" key="58">
    <source>
        <dbReference type="EMBL" id="KKH83608.1"/>
    </source>
</evidence>
<dbReference type="EMBL" id="JJPJ01000065">
    <property type="protein sequence ID" value="KKG62578.1"/>
    <property type="molecule type" value="Genomic_DNA"/>
</dbReference>
<dbReference type="Proteomes" id="UP000034152">
    <property type="component" value="Unassembled WGS sequence"/>
</dbReference>
<evidence type="ECO:0000313" key="82">
    <source>
        <dbReference type="Proteomes" id="UP000034259"/>
    </source>
</evidence>
<evidence type="ECO:0000313" key="73">
    <source>
        <dbReference type="Proteomes" id="UP000034142"/>
    </source>
</evidence>
<dbReference type="Proteomes" id="UP000034817">
    <property type="component" value="Unassembled WGS sequence"/>
</dbReference>
<dbReference type="EMBL" id="JJQS01000012">
    <property type="protein sequence ID" value="KKH78381.1"/>
    <property type="molecule type" value="Genomic_DNA"/>
</dbReference>
<evidence type="ECO:0000313" key="65">
    <source>
        <dbReference type="Proteomes" id="UP000033878"/>
    </source>
</evidence>
<evidence type="ECO:0000313" key="104">
    <source>
        <dbReference type="Proteomes" id="UP000034820"/>
    </source>
</evidence>
<dbReference type="EMBL" id="JJPC01000160">
    <property type="protein sequence ID" value="KKG30194.1"/>
    <property type="molecule type" value="Genomic_DNA"/>
</dbReference>
<dbReference type="EMBL" id="JJPV01000089">
    <property type="protein sequence ID" value="KKG98172.1"/>
    <property type="molecule type" value="Genomic_DNA"/>
</dbReference>
<dbReference type="EMBL" id="JJQQ01000085">
    <property type="protein sequence ID" value="KKH66855.1"/>
    <property type="molecule type" value="Genomic_DNA"/>
</dbReference>
<dbReference type="EMBL" id="JJPK01000060">
    <property type="protein sequence ID" value="KKG61711.1"/>
    <property type="molecule type" value="Genomic_DNA"/>
</dbReference>
<dbReference type="Proteomes" id="UP000034758">
    <property type="component" value="Unassembled WGS sequence"/>
</dbReference>
<reference evidence="62 63" key="1">
    <citation type="journal article" date="2015" name="ISME J.">
        <title>Genomic and phenotypic differentiation among Methanosarcina mazei populations from Columbia River sediment.</title>
        <authorList>
            <person name="Youngblut N.D."/>
            <person name="Wirth J.S."/>
            <person name="Henriksen J.R."/>
            <person name="Smith M."/>
            <person name="Simon H."/>
            <person name="Metcalf W.W."/>
            <person name="Whitaker R.J."/>
        </authorList>
    </citation>
    <scope>NUCLEOTIDE SEQUENCE [LARGE SCALE GENOMIC DNA]</scope>
    <source>
        <strain evidence="41 78">1.F.A.2.8</strain>
        <strain evidence="43 107">1.F.M.0.5</strain>
        <strain evidence="42 85">1.H.A.0.1</strain>
        <strain evidence="45 102">1.H.A.1A.1</strain>
        <strain evidence="44 69">1.H.A.1A.3</strain>
        <strain evidence="46 100">1.H.A.1A.4</strain>
        <strain evidence="48 64">1.H.A.1A.6</strain>
        <strain evidence="47 82">1.H.A.2.1</strain>
        <strain evidence="49 79">1.H.A.2.3</strain>
        <strain evidence="50 90">1.H.A.2.6</strain>
        <strain evidence="53 101">1.H.A.2.7</strain>
        <strain evidence="51">1.H.A.2.8</strain>
        <strain evidence="52 67">1.H.M.0.1</strain>
        <strain evidence="54 108">1.H.M.1A.1</strain>
        <strain evidence="55 70">1.H.M.1A.2</strain>
        <strain evidence="57 105">1.H.M.1A.3</strain>
        <strain evidence="56 75">1.H.M.2.1</strain>
        <strain evidence="58 62">1.H.M.2.2</strain>
        <strain evidence="59 99">1.H.M.2.4</strain>
        <strain evidence="60 106">1.H.T.2.1</strain>
        <strain evidence="61 92">1.H.T.2.5</strain>
        <strain evidence="13 73">2.F.A.2.3</strain>
        <strain evidence="12 95">2.F.A.2.4</strain>
        <strain evidence="11 96">2.F.T.0.2</strain>
        <strain evidence="14 71">2.F.T.2.6</strain>
        <strain evidence="16 87">3.F.A.1A.1</strain>
        <strain evidence="17 65">3.F.A.1A.3</strain>
        <strain evidence="15 84">3.F.A.1B.1</strain>
        <strain evidence="18 94">3.F.A.2.12</strain>
        <strain evidence="19 98">3.F.A.2.3</strain>
        <strain evidence="20 74">3.F.A.2.5</strain>
        <strain evidence="22 77">3.F.A.2.6</strain>
        <strain evidence="21 80">3.F.A.2.7</strain>
        <strain evidence="23 76">3.F.T.1A.1</strain>
        <strain evidence="25 83">3.F.T.1A.2</strain>
        <strain evidence="24 93">3.F.T.1A.4</strain>
        <strain evidence="26 89">3.F.T.2.1</strain>
        <strain evidence="29">3.H.A.1A.1</strain>
        <strain evidence="27 72">3.H.A.1A.2</strain>
        <strain evidence="28 68">3.H.A.2.1</strain>
        <strain evidence="30 103">3.H.A.2.4</strain>
        <strain evidence="31 66">3.H.A.2.5</strain>
        <strain evidence="33 110">3.H.A.2.6</strain>
        <strain evidence="34 88">3.H.A.2.8</strain>
        <strain evidence="32 97">3.H.M.1A.1</strain>
        <strain evidence="37 91">3.H.M.1B.1</strain>
        <strain evidence="36 63">3.H.M.1B.2</strain>
        <strain evidence="35 81">3.H.M.1B.5</strain>
        <strain evidence="38 86">3.H.M.2.7</strain>
        <strain evidence="40 104">3.H.T.1A.1</strain>
        <strain evidence="39 109">3.H.T.1A.2</strain>
    </source>
</reference>
<dbReference type="InterPro" id="IPR051327">
    <property type="entry name" value="MATE_MepA_subfamily"/>
</dbReference>
<evidence type="ECO:0000313" key="50">
    <source>
        <dbReference type="EMBL" id="KKH56021.1"/>
    </source>
</evidence>
<dbReference type="EMBL" id="JJQI01000015">
    <property type="protein sequence ID" value="KKH42415.1"/>
    <property type="molecule type" value="Genomic_DNA"/>
</dbReference>
<dbReference type="EMBL" id="JJPX01000185">
    <property type="protein sequence ID" value="KKH04466.1"/>
    <property type="molecule type" value="Genomic_DNA"/>
</dbReference>
<evidence type="ECO:0000313" key="59">
    <source>
        <dbReference type="EMBL" id="KKH88339.1"/>
    </source>
</evidence>
<dbReference type="Proteomes" id="UP000034578">
    <property type="component" value="Unassembled WGS sequence"/>
</dbReference>
<dbReference type="Proteomes" id="UP000034944">
    <property type="component" value="Unassembled WGS sequence"/>
</dbReference>
<feature type="transmembrane region" description="Helical" evidence="10">
    <location>
        <begin position="421"/>
        <end position="440"/>
    </location>
</feature>
<evidence type="ECO:0000313" key="13">
    <source>
        <dbReference type="EMBL" id="KKG07157.1"/>
    </source>
</evidence>
<evidence type="ECO:0000313" key="53">
    <source>
        <dbReference type="EMBL" id="KKH67948.1"/>
    </source>
</evidence>
<evidence type="ECO:0000313" key="25">
    <source>
        <dbReference type="EMBL" id="KKG62578.1"/>
    </source>
</evidence>
<evidence type="ECO:0000313" key="109">
    <source>
        <dbReference type="Proteomes" id="UP000034944"/>
    </source>
</evidence>
<evidence type="ECO:0000313" key="89">
    <source>
        <dbReference type="Proteomes" id="UP000034424"/>
    </source>
</evidence>
<dbReference type="Proteomes" id="UP000034399">
    <property type="component" value="Unassembled WGS sequence"/>
</dbReference>
<evidence type="ECO:0000256" key="7">
    <source>
        <dbReference type="ARBA" id="ARBA00022989"/>
    </source>
</evidence>
<dbReference type="EMBL" id="JJPM01000118">
    <property type="protein sequence ID" value="KKG76513.1"/>
    <property type="molecule type" value="Genomic_DNA"/>
</dbReference>
<dbReference type="EMBL" id="JJQK01000117">
    <property type="protein sequence ID" value="KKH51696.1"/>
    <property type="molecule type" value="Genomic_DNA"/>
</dbReference>
<dbReference type="EMBL" id="JJPP01000131">
    <property type="protein sequence ID" value="KKG77469.1"/>
    <property type="molecule type" value="Genomic_DNA"/>
</dbReference>
<evidence type="ECO:0000256" key="5">
    <source>
        <dbReference type="ARBA" id="ARBA00022475"/>
    </source>
</evidence>
<dbReference type="Proteomes" id="UP000034566">
    <property type="component" value="Unassembled WGS sequence"/>
</dbReference>
<dbReference type="EMBL" id="JJOU01000153">
    <property type="protein sequence ID" value="KKG11718.1"/>
    <property type="molecule type" value="Genomic_DNA"/>
</dbReference>
<dbReference type="EMBL" id="JJPA01000143">
    <property type="protein sequence ID" value="KKG31890.1"/>
    <property type="molecule type" value="Genomic_DNA"/>
</dbReference>
<feature type="transmembrane region" description="Helical" evidence="10">
    <location>
        <begin position="54"/>
        <end position="76"/>
    </location>
</feature>
<dbReference type="GO" id="GO:0042910">
    <property type="term" value="F:xenobiotic transmembrane transporter activity"/>
    <property type="evidence" value="ECO:0007669"/>
    <property type="project" value="InterPro"/>
</dbReference>
<evidence type="ECO:0000313" key="79">
    <source>
        <dbReference type="Proteomes" id="UP000034232"/>
    </source>
</evidence>
<dbReference type="GO" id="GO:0005886">
    <property type="term" value="C:plasma membrane"/>
    <property type="evidence" value="ECO:0007669"/>
    <property type="project" value="UniProtKB-SubCell"/>
</dbReference>
<evidence type="ECO:0000313" key="19">
    <source>
        <dbReference type="EMBL" id="KKG42775.1"/>
    </source>
</evidence>
<evidence type="ECO:0000313" key="44">
    <source>
        <dbReference type="EMBL" id="KKH34375.1"/>
    </source>
</evidence>
<dbReference type="Proteomes" id="UP000034001">
    <property type="component" value="Unassembled WGS sequence"/>
</dbReference>
<evidence type="ECO:0000313" key="47">
    <source>
        <dbReference type="EMBL" id="KKH51696.1"/>
    </source>
</evidence>
<dbReference type="EMBL" id="JJQH01000195">
    <property type="protein sequence ID" value="KKH34375.1"/>
    <property type="molecule type" value="Genomic_DNA"/>
</dbReference>
<evidence type="ECO:0000313" key="93">
    <source>
        <dbReference type="Proteomes" id="UP000034566"/>
    </source>
</evidence>
<dbReference type="Proteomes" id="UP000034424">
    <property type="component" value="Unassembled WGS sequence"/>
</dbReference>
<evidence type="ECO:0000313" key="91">
    <source>
        <dbReference type="Proteomes" id="UP000034468"/>
    </source>
</evidence>
<evidence type="ECO:0000313" key="45">
    <source>
        <dbReference type="EMBL" id="KKH41447.1"/>
    </source>
</evidence>
<evidence type="ECO:0000313" key="67">
    <source>
        <dbReference type="Proteomes" id="UP000033933"/>
    </source>
</evidence>
<evidence type="ECO:0000313" key="61">
    <source>
        <dbReference type="EMBL" id="KKI06653.1"/>
    </source>
</evidence>
<evidence type="ECO:0000313" key="27">
    <source>
        <dbReference type="EMBL" id="KKG73032.1"/>
    </source>
</evidence>
<evidence type="ECO:0000313" key="84">
    <source>
        <dbReference type="Proteomes" id="UP000034298"/>
    </source>
</evidence>
<dbReference type="EMBL" id="JJPI01000105">
    <property type="protein sequence ID" value="KKG52418.1"/>
    <property type="molecule type" value="Genomic_DNA"/>
</dbReference>
<dbReference type="PANTHER" id="PTHR43823:SF3">
    <property type="entry name" value="MULTIDRUG EXPORT PROTEIN MEPA"/>
    <property type="match status" value="1"/>
</dbReference>
<dbReference type="EMBL" id="JJPR01000011">
    <property type="protein sequence ID" value="KKG90318.1"/>
    <property type="molecule type" value="Genomic_DNA"/>
</dbReference>
<dbReference type="EMBL" id="JJQJ01000019">
    <property type="protein sequence ID" value="KKH52991.1"/>
    <property type="molecule type" value="Genomic_DNA"/>
</dbReference>
<proteinExistence type="inferred from homology"/>
<dbReference type="Proteomes" id="UP000034577">
    <property type="component" value="Unassembled WGS sequence"/>
</dbReference>
<dbReference type="InterPro" id="IPR002528">
    <property type="entry name" value="MATE_fam"/>
</dbReference>
<dbReference type="GO" id="GO:0046677">
    <property type="term" value="P:response to antibiotic"/>
    <property type="evidence" value="ECO:0007669"/>
    <property type="project" value="UniProtKB-KW"/>
</dbReference>
<keyword evidence="5" id="KW-1003">Cell membrane</keyword>
<evidence type="ECO:0000313" key="101">
    <source>
        <dbReference type="Proteomes" id="UP000034692"/>
    </source>
</evidence>
<evidence type="ECO:0000313" key="51">
    <source>
        <dbReference type="EMBL" id="KKH63211.1"/>
    </source>
</evidence>
<dbReference type="InterPro" id="IPR048279">
    <property type="entry name" value="MdtK-like"/>
</dbReference>
<evidence type="ECO:0000313" key="35">
    <source>
        <dbReference type="EMBL" id="KKG97473.1"/>
    </source>
</evidence>
<evidence type="ECO:0000313" key="41">
    <source>
        <dbReference type="EMBL" id="KKH23609.1"/>
    </source>
</evidence>
<evidence type="ECO:0000256" key="2">
    <source>
        <dbReference type="ARBA" id="ARBA00008417"/>
    </source>
</evidence>
<dbReference type="CDD" id="cd13143">
    <property type="entry name" value="MATE_MepA_like"/>
    <property type="match status" value="1"/>
</dbReference>
<dbReference type="EMBL" id="JJPT01000104">
    <property type="protein sequence ID" value="KKG90100.1"/>
    <property type="molecule type" value="Genomic_DNA"/>
</dbReference>
<evidence type="ECO:0000313" key="17">
    <source>
        <dbReference type="EMBL" id="KKG34999.1"/>
    </source>
</evidence>
<evidence type="ECO:0000313" key="57">
    <source>
        <dbReference type="EMBL" id="KKH83312.1"/>
    </source>
</evidence>
<dbReference type="Proteomes" id="UP000034047">
    <property type="component" value="Unassembled WGS sequence"/>
</dbReference>
<feature type="transmembrane region" description="Helical" evidence="10">
    <location>
        <begin position="320"/>
        <end position="341"/>
    </location>
</feature>
<dbReference type="GO" id="GO:0015297">
    <property type="term" value="F:antiporter activity"/>
    <property type="evidence" value="ECO:0007669"/>
    <property type="project" value="InterPro"/>
</dbReference>
<evidence type="ECO:0000313" key="83">
    <source>
        <dbReference type="Proteomes" id="UP000034279"/>
    </source>
</evidence>
<dbReference type="Proteomes" id="UP000034672">
    <property type="component" value="Unassembled WGS sequence"/>
</dbReference>
<evidence type="ECO:0000313" key="33">
    <source>
        <dbReference type="EMBL" id="KKG90318.1"/>
    </source>
</evidence>
<protein>
    <recommendedName>
        <fullName evidence="3">Multidrug export protein MepA</fullName>
    </recommendedName>
</protein>
<sequence>MQEHSRFLGTEKVSKLLFRLSAPSIIGMLVYAFYNVVDTIFIGRALGEESVSGIGGLVIAFPIHMLAMGIAIGLGIGGSSIVSRALGSKELHKAEKALGTVFFLGIFLGFAYSFTGLFFLESLLKIFGATPGIMPYARAYLEIIMAGSAVFTLGIATEDLVRAEGNARYAMFGMIFGAGLNIILDPIFIFWLDMGVRGAAIATVLSQLAATVFLLRYFLSGKSSVVFKPELLVPDMTISKELAVIGIGPFIIEASNSTMMIFVNNALATYGGDVSIAAFGIIHRLLMLIFLPLLGISFGLQPIVGYNYGAKQFSRVAESVKVALMVSTLFSLPGFLLMFFFPEPIIQIFSSDPELTAAGAGAMKIVVLILPFIGFQLVGTTVFQALGKPVPAFVLSLARQILFLLPLVLILPRFYGLDGVWAAFPISDFLACGLAAGMMWREYRKYKNKEKQKN</sequence>
<evidence type="ECO:0000313" key="106">
    <source>
        <dbReference type="Proteomes" id="UP000034872"/>
    </source>
</evidence>
<comment type="caution">
    <text evidence="25">The sequence shown here is derived from an EMBL/GenBank/DDBJ whole genome shotgun (WGS) entry which is preliminary data.</text>
</comment>
<dbReference type="Proteomes" id="UP000034021">
    <property type="component" value="Unassembled WGS sequence"/>
</dbReference>
<dbReference type="EMBL" id="JJQM01000094">
    <property type="protein sequence ID" value="KKH54583.1"/>
    <property type="molecule type" value="Genomic_DNA"/>
</dbReference>
<evidence type="ECO:0000313" key="20">
    <source>
        <dbReference type="EMBL" id="KKG47108.1"/>
    </source>
</evidence>
<evidence type="ECO:0000313" key="54">
    <source>
        <dbReference type="EMBL" id="KKH76620.1"/>
    </source>
</evidence>
<dbReference type="PIRSF" id="PIRSF006603">
    <property type="entry name" value="DinF"/>
    <property type="match status" value="1"/>
</dbReference>
<evidence type="ECO:0000313" key="42">
    <source>
        <dbReference type="EMBL" id="KKH28654.1"/>
    </source>
</evidence>
<evidence type="ECO:0000313" key="77">
    <source>
        <dbReference type="Proteomes" id="UP000034195"/>
    </source>
</evidence>
<dbReference type="EMBL" id="JJQO01000070">
    <property type="protein sequence ID" value="KKH67948.1"/>
    <property type="molecule type" value="Genomic_DNA"/>
</dbReference>
<evidence type="ECO:0000313" key="81">
    <source>
        <dbReference type="Proteomes" id="UP000034253"/>
    </source>
</evidence>
<evidence type="ECO:0000256" key="10">
    <source>
        <dbReference type="SAM" id="Phobius"/>
    </source>
</evidence>
<evidence type="ECO:0000313" key="26">
    <source>
        <dbReference type="EMBL" id="KKG63765.1"/>
    </source>
</evidence>
<dbReference type="EMBL" id="JJPQ01000090">
    <property type="protein sequence ID" value="KKG81461.1"/>
    <property type="molecule type" value="Genomic_DNA"/>
</dbReference>
<evidence type="ECO:0000313" key="78">
    <source>
        <dbReference type="Proteomes" id="UP000034227"/>
    </source>
</evidence>
<dbReference type="EMBL" id="JJPG01000083">
    <property type="protein sequence ID" value="KKG51933.1"/>
    <property type="molecule type" value="Genomic_DNA"/>
</dbReference>
<feature type="transmembrane region" description="Helical" evidence="10">
    <location>
        <begin position="198"/>
        <end position="219"/>
    </location>
</feature>
<evidence type="ECO:0000313" key="43">
    <source>
        <dbReference type="EMBL" id="KKH32211.1"/>
    </source>
</evidence>
<evidence type="ECO:0000313" key="74">
    <source>
        <dbReference type="Proteomes" id="UP000034151"/>
    </source>
</evidence>
<dbReference type="Proteomes" id="UP000033864">
    <property type="component" value="Unassembled WGS sequence"/>
</dbReference>
<dbReference type="EMBL" id="JJQD01000194">
    <property type="protein sequence ID" value="KKH23609.1"/>
    <property type="molecule type" value="Genomic_DNA"/>
</dbReference>
<dbReference type="Proteomes" id="UP000034872">
    <property type="component" value="Unassembled WGS sequence"/>
</dbReference>
<evidence type="ECO:0000313" key="97">
    <source>
        <dbReference type="Proteomes" id="UP000034657"/>
    </source>
</evidence>
<evidence type="ECO:0000256" key="3">
    <source>
        <dbReference type="ARBA" id="ARBA00022106"/>
    </source>
</evidence>
<evidence type="ECO:0000313" key="100">
    <source>
        <dbReference type="Proteomes" id="UP000034672"/>
    </source>
</evidence>
<dbReference type="EMBL" id="JJQV01000065">
    <property type="protein sequence ID" value="KKH83608.1"/>
    <property type="molecule type" value="Genomic_DNA"/>
</dbReference>
<evidence type="ECO:0000256" key="1">
    <source>
        <dbReference type="ARBA" id="ARBA00004651"/>
    </source>
</evidence>
<dbReference type="Proteomes" id="UP000034142">
    <property type="component" value="Unassembled WGS sequence"/>
</dbReference>
<keyword evidence="6 10" id="KW-0812">Transmembrane</keyword>
<evidence type="ECO:0000313" key="66">
    <source>
        <dbReference type="Proteomes" id="UP000033889"/>
    </source>
</evidence>
<evidence type="ECO:0000313" key="14">
    <source>
        <dbReference type="EMBL" id="KKG11718.1"/>
    </source>
</evidence>
<evidence type="ECO:0000313" key="88">
    <source>
        <dbReference type="Proteomes" id="UP000034409"/>
    </source>
</evidence>
<dbReference type="Proteomes" id="UP000034668">
    <property type="component" value="Unassembled WGS sequence"/>
</dbReference>
<evidence type="ECO:0000313" key="16">
    <source>
        <dbReference type="EMBL" id="KKG31890.1"/>
    </source>
</evidence>
<evidence type="ECO:0000313" key="40">
    <source>
        <dbReference type="EMBL" id="KKH11901.1"/>
    </source>
</evidence>
<dbReference type="EMBL" id="JJRB01000005">
    <property type="protein sequence ID" value="KKI06653.1"/>
    <property type="molecule type" value="Genomic_DNA"/>
</dbReference>
<evidence type="ECO:0000313" key="39">
    <source>
        <dbReference type="EMBL" id="KKH10566.1"/>
    </source>
</evidence>
<keyword evidence="8 10" id="KW-0472">Membrane</keyword>
<dbReference type="EMBL" id="JJOS01000052">
    <property type="protein sequence ID" value="KKG03411.1"/>
    <property type="molecule type" value="Genomic_DNA"/>
</dbReference>
<evidence type="ECO:0000313" key="92">
    <source>
        <dbReference type="Proteomes" id="UP000034547"/>
    </source>
</evidence>
<dbReference type="Proteomes" id="UP000034842">
    <property type="component" value="Unassembled WGS sequence"/>
</dbReference>
<name>A0A0F8IGM0_METMZ</name>
<evidence type="ECO:0000313" key="30">
    <source>
        <dbReference type="EMBL" id="KKG77469.1"/>
    </source>
</evidence>
<evidence type="ECO:0000313" key="108">
    <source>
        <dbReference type="Proteomes" id="UP000034925"/>
    </source>
</evidence>
<dbReference type="InterPro" id="IPR045070">
    <property type="entry name" value="MATE_MepA-like"/>
</dbReference>
<evidence type="ECO:0000313" key="28">
    <source>
        <dbReference type="EMBL" id="KKG74543.1"/>
    </source>
</evidence>
<dbReference type="Proteomes" id="UP000034259">
    <property type="component" value="Unassembled WGS sequence"/>
</dbReference>
<evidence type="ECO:0000313" key="23">
    <source>
        <dbReference type="EMBL" id="KKG52418.1"/>
    </source>
</evidence>
<evidence type="ECO:0000313" key="86">
    <source>
        <dbReference type="Proteomes" id="UP000034387"/>
    </source>
</evidence>
<evidence type="ECO:0000313" key="98">
    <source>
        <dbReference type="Proteomes" id="UP000034667"/>
    </source>
</evidence>
<dbReference type="EMBL" id="JJPS01000049">
    <property type="protein sequence ID" value="KKG92608.1"/>
    <property type="molecule type" value="Genomic_DNA"/>
</dbReference>
<comment type="subcellular location">
    <subcellularLocation>
        <location evidence="1">Cell membrane</location>
        <topology evidence="1">Multi-pass membrane protein</topology>
    </subcellularLocation>
</comment>
<evidence type="ECO:0000313" key="24">
    <source>
        <dbReference type="EMBL" id="KKG61711.1"/>
    </source>
</evidence>
<feature type="transmembrane region" description="Helical" evidence="10">
    <location>
        <begin position="361"/>
        <end position="383"/>
    </location>
</feature>
<dbReference type="PANTHER" id="PTHR43823">
    <property type="entry name" value="SPORULATION PROTEIN YKVU"/>
    <property type="match status" value="1"/>
</dbReference>
<evidence type="ECO:0000313" key="87">
    <source>
        <dbReference type="Proteomes" id="UP000034399"/>
    </source>
</evidence>
<dbReference type="Proteomes" id="UP000033933">
    <property type="component" value="Unassembled WGS sequence"/>
</dbReference>
<evidence type="ECO:0000313" key="63">
    <source>
        <dbReference type="Proteomes" id="UP000033835"/>
    </source>
</evidence>
<dbReference type="Proteomes" id="UP000034921">
    <property type="component" value="Unassembled WGS sequence"/>
</dbReference>
<dbReference type="Proteomes" id="UP000034151">
    <property type="component" value="Unassembled WGS sequence"/>
</dbReference>
<organism evidence="25 83">
    <name type="scientific">Methanosarcina mazei</name>
    <name type="common">Methanosarcina frisia</name>
    <dbReference type="NCBI Taxonomy" id="2209"/>
    <lineage>
        <taxon>Archaea</taxon>
        <taxon>Methanobacteriati</taxon>
        <taxon>Methanobacteriota</taxon>
        <taxon>Stenosarchaea group</taxon>
        <taxon>Methanomicrobia</taxon>
        <taxon>Methanosarcinales</taxon>
        <taxon>Methanosarcinaceae</taxon>
        <taxon>Methanosarcina</taxon>
    </lineage>
</organism>
<dbReference type="AlphaFoldDB" id="A0A0F8IGM0"/>
<evidence type="ECO:0000313" key="107">
    <source>
        <dbReference type="Proteomes" id="UP000034921"/>
    </source>
</evidence>
<evidence type="ECO:0000313" key="18">
    <source>
        <dbReference type="EMBL" id="KKG37082.1"/>
    </source>
</evidence>
<dbReference type="Proteomes" id="UP000034820">
    <property type="component" value="Unassembled WGS sequence"/>
</dbReference>
<evidence type="ECO:0000313" key="95">
    <source>
        <dbReference type="Proteomes" id="UP000034578"/>
    </source>
</evidence>
<evidence type="ECO:0000313" key="22">
    <source>
        <dbReference type="EMBL" id="KKG51933.1"/>
    </source>
</evidence>
<dbReference type="Proteomes" id="UP000034338">
    <property type="component" value="Unassembled WGS sequence"/>
</dbReference>
<evidence type="ECO:0000313" key="49">
    <source>
        <dbReference type="EMBL" id="KKH54583.1"/>
    </source>
</evidence>
<dbReference type="Proteomes" id="UP000034409">
    <property type="component" value="Unassembled WGS sequence"/>
</dbReference>
<dbReference type="EMBL" id="JJPH01000127">
    <property type="protein sequence ID" value="KKG48415.1"/>
    <property type="molecule type" value="Genomic_DNA"/>
</dbReference>
<dbReference type="Proteomes" id="UP000034387">
    <property type="component" value="Unassembled WGS sequence"/>
</dbReference>
<dbReference type="Proteomes" id="UP000034227">
    <property type="component" value="Unassembled WGS sequence"/>
</dbReference>
<dbReference type="Proteomes" id="UP000034450">
    <property type="component" value="Unassembled WGS sequence"/>
</dbReference>
<evidence type="ECO:0000313" key="80">
    <source>
        <dbReference type="Proteomes" id="UP000034243"/>
    </source>
</evidence>
<evidence type="ECO:0000313" key="52">
    <source>
        <dbReference type="EMBL" id="KKH66855.1"/>
    </source>
</evidence>
<evidence type="ECO:0000313" key="60">
    <source>
        <dbReference type="EMBL" id="KKH97797.1"/>
    </source>
</evidence>
<evidence type="ECO:0000313" key="36">
    <source>
        <dbReference type="EMBL" id="KKG98172.1"/>
    </source>
</evidence>
<dbReference type="Proteomes" id="UP000034925">
    <property type="component" value="Unassembled WGS sequence"/>
</dbReference>
<evidence type="ECO:0000313" key="34">
    <source>
        <dbReference type="EMBL" id="KKG92608.1"/>
    </source>
</evidence>
<feature type="transmembrane region" description="Helical" evidence="10">
    <location>
        <begin position="275"/>
        <end position="300"/>
    </location>
</feature>
<keyword evidence="7 10" id="KW-1133">Transmembrane helix</keyword>
<dbReference type="Proteomes" id="UP000033835">
    <property type="component" value="Unassembled WGS sequence"/>
</dbReference>
<dbReference type="EMBL" id="JJPD01000183">
    <property type="protein sequence ID" value="KKG37082.1"/>
    <property type="molecule type" value="Genomic_DNA"/>
</dbReference>
<evidence type="ECO:0000313" key="110">
    <source>
        <dbReference type="Proteomes" id="UP000034950"/>
    </source>
</evidence>
<dbReference type="EMBL" id="JJPL01000090">
    <property type="protein sequence ID" value="KKG63765.1"/>
    <property type="molecule type" value="Genomic_DNA"/>
</dbReference>
<evidence type="ECO:0000313" key="75">
    <source>
        <dbReference type="Proteomes" id="UP000034152"/>
    </source>
</evidence>
<keyword evidence="95" id="KW-1185">Reference proteome</keyword>
<evidence type="ECO:0000256" key="8">
    <source>
        <dbReference type="ARBA" id="ARBA00023136"/>
    </source>
</evidence>
<evidence type="ECO:0000313" key="85">
    <source>
        <dbReference type="Proteomes" id="UP000034338"/>
    </source>
</evidence>
<feature type="transmembrane region" description="Helical" evidence="10">
    <location>
        <begin position="169"/>
        <end position="192"/>
    </location>
</feature>
<dbReference type="Proteomes" id="UP000034657">
    <property type="component" value="Unassembled WGS sequence"/>
</dbReference>
<feature type="transmembrane region" description="Helical" evidence="10">
    <location>
        <begin position="139"/>
        <end position="157"/>
    </location>
</feature>
<evidence type="ECO:0000256" key="9">
    <source>
        <dbReference type="ARBA" id="ARBA00023251"/>
    </source>
</evidence>
<evidence type="ECO:0000313" key="46">
    <source>
        <dbReference type="EMBL" id="KKH42415.1"/>
    </source>
</evidence>
<dbReference type="Proteomes" id="UP000034667">
    <property type="component" value="Unassembled WGS sequence"/>
</dbReference>
<dbReference type="Pfam" id="PF01554">
    <property type="entry name" value="MatE"/>
    <property type="match status" value="2"/>
</dbReference>
<evidence type="ECO:0000313" key="64">
    <source>
        <dbReference type="Proteomes" id="UP000033864"/>
    </source>
</evidence>
<dbReference type="Proteomes" id="UP000034597">
    <property type="component" value="Unassembled WGS sequence"/>
</dbReference>
<dbReference type="EMBL" id="JJQT01000007">
    <property type="protein sequence ID" value="KKH83312.1"/>
    <property type="molecule type" value="Genomic_DNA"/>
</dbReference>
<evidence type="ECO:0000313" key="11">
    <source>
        <dbReference type="EMBL" id="KKG00583.1"/>
    </source>
</evidence>
<evidence type="ECO:0000313" key="21">
    <source>
        <dbReference type="EMBL" id="KKG48415.1"/>
    </source>
</evidence>
<dbReference type="EMBL" id="JJQN01000163">
    <property type="protein sequence ID" value="KKH56021.1"/>
    <property type="molecule type" value="Genomic_DNA"/>
</dbReference>
<dbReference type="EMBL" id="JJPY01000011">
    <property type="protein sequence ID" value="KKH11901.1"/>
    <property type="molecule type" value="Genomic_DNA"/>
</dbReference>
<evidence type="ECO:0000313" key="94">
    <source>
        <dbReference type="Proteomes" id="UP000034577"/>
    </source>
</evidence>
<feature type="transmembrane region" description="Helical" evidence="10">
    <location>
        <begin position="390"/>
        <end position="415"/>
    </location>
</feature>
<dbReference type="EMBL" id="JJQX01000244">
    <property type="protein sequence ID" value="KKH88339.1"/>
    <property type="molecule type" value="Genomic_DNA"/>
</dbReference>
<dbReference type="Proteomes" id="UP000034188">
    <property type="component" value="Unassembled WGS sequence"/>
</dbReference>
<dbReference type="Proteomes" id="UP000033878">
    <property type="component" value="Unassembled WGS sequence"/>
</dbReference>
<dbReference type="Proteomes" id="UP000033889">
    <property type="component" value="Unassembled WGS sequence"/>
</dbReference>
<evidence type="ECO:0000313" key="15">
    <source>
        <dbReference type="EMBL" id="KKG30194.1"/>
    </source>
</evidence>
<dbReference type="Proteomes" id="UP000034692">
    <property type="component" value="Unassembled WGS sequence"/>
</dbReference>
<gene>
    <name evidence="15" type="ORF">DU30_06920</name>
    <name evidence="13" type="ORF">DU31_13010</name>
    <name evidence="23" type="ORF">DU33_14095</name>
    <name evidence="14" type="ORF">DU34_14805</name>
    <name evidence="18" type="ORF">DU35_15595</name>
    <name evidence="21" type="ORF">DU36_14990</name>
    <name evidence="42" type="ORF">DU37_16585</name>
    <name evidence="22" type="ORF">DU38_13970</name>
    <name evidence="20" type="ORF">DU39_14250</name>
    <name evidence="11" type="ORF">DU40_12625</name>
    <name evidence="19" type="ORF">DU41_15865</name>
    <name evidence="38" type="ORF">DU42_14620</name>
    <name evidence="29" type="ORF">DU43_05080</name>
    <name evidence="24" type="ORF">DU45_14305</name>
    <name evidence="27" type="ORF">DU46_12595</name>
    <name evidence="12" type="ORF">DU47_12460</name>
    <name evidence="17" type="ORF">DU49_14885</name>
    <name evidence="44" type="ORF">DU50_14045</name>
    <name evidence="40" type="ORF">DU51_16915</name>
    <name evidence="16" type="ORF">DU52_07420</name>
    <name evidence="45" type="ORF">DU54_13250</name>
    <name evidence="30" type="ORF">DU55_13680</name>
    <name evidence="35" type="ORF">DU56_14180</name>
    <name evidence="33" type="ORF">DU57_13715</name>
    <name evidence="41" type="ORF">DU58_19215</name>
    <name evidence="34" type="ORF">DU59_16410</name>
    <name evidence="43" type="ORF">DU60_14330</name>
    <name evidence="31" type="ORF">DU61_10790</name>
    <name evidence="39" type="ORF">DU62_20180</name>
    <name evidence="28" type="ORF">DU63_19085</name>
    <name evidence="25" type="ORF">DU64_13485</name>
    <name evidence="37" type="ORF">DU66_14160</name>
    <name evidence="26" type="ORF">DU67_11185</name>
    <name evidence="36" type="ORF">DU68_13935</name>
    <name evidence="32" type="ORF">DU69_13950</name>
    <name evidence="46" type="ORF">DU71_17560</name>
    <name evidence="47" type="ORF">DU72_04240</name>
    <name evidence="51" type="ORF">DU73_04850</name>
    <name evidence="50" type="ORF">DU74_19410</name>
    <name evidence="53" type="ORF">DU75_13230</name>
    <name evidence="49" type="ORF">DU76_12500</name>
    <name evidence="55" type="ORF">DU77_13805</name>
    <name evidence="57" type="ORF">DU78_14190</name>
    <name evidence="59" type="ORF">DU79_16005</name>
    <name evidence="56" type="ORF">DU80_12975</name>
    <name evidence="58" type="ORF">DU82_13590</name>
    <name evidence="61" type="ORF">DU83_14265</name>
    <name evidence="60" type="ORF">DU84_13935</name>
    <name evidence="48" type="ORF">DU85_04945</name>
    <name evidence="54" type="ORF">DU86_12930</name>
    <name evidence="52" type="ORF">DU87_16520</name>
</gene>
<comment type="similarity">
    <text evidence="2">Belongs to the multi antimicrobial extrusion (MATE) (TC 2.A.66.1) family. MepA subfamily.</text>
</comment>
<dbReference type="EMBL" id="JJPZ01000085">
    <property type="protein sequence ID" value="KKH10566.1"/>
    <property type="molecule type" value="Genomic_DNA"/>
</dbReference>
<dbReference type="EMBL" id="JJPN01000058">
    <property type="protein sequence ID" value="KKG73032.1"/>
    <property type="molecule type" value="Genomic_DNA"/>
</dbReference>
<evidence type="ECO:0000313" key="48">
    <source>
        <dbReference type="EMBL" id="KKH52991.1"/>
    </source>
</evidence>
<accession>A0A0F8IGM0</accession>
<keyword evidence="4" id="KW-0813">Transport</keyword>
<dbReference type="Proteomes" id="UP000034074">
    <property type="component" value="Unassembled WGS sequence"/>
</dbReference>
<dbReference type="EMBL" id="JJQE01000019">
    <property type="protein sequence ID" value="KKH32211.1"/>
    <property type="molecule type" value="Genomic_DNA"/>
</dbReference>
<dbReference type="EMBL" id="JJQU01000215">
    <property type="protein sequence ID" value="KKH81352.1"/>
    <property type="molecule type" value="Genomic_DNA"/>
</dbReference>
<evidence type="ECO:0000313" key="103">
    <source>
        <dbReference type="Proteomes" id="UP000034817"/>
    </source>
</evidence>
<evidence type="ECO:0000313" key="68">
    <source>
        <dbReference type="Proteomes" id="UP000034001"/>
    </source>
</evidence>
<evidence type="ECO:0000313" key="69">
    <source>
        <dbReference type="Proteomes" id="UP000034021"/>
    </source>
</evidence>
<dbReference type="Proteomes" id="UP000034950">
    <property type="component" value="Unassembled WGS sequence"/>
</dbReference>
<evidence type="ECO:0000313" key="96">
    <source>
        <dbReference type="Proteomes" id="UP000034597"/>
    </source>
</evidence>
<evidence type="ECO:0000313" key="105">
    <source>
        <dbReference type="Proteomes" id="UP000034842"/>
    </source>
</evidence>
<feature type="transmembrane region" description="Helical" evidence="10">
    <location>
        <begin position="97"/>
        <end position="119"/>
    </location>
</feature>
<evidence type="ECO:0000256" key="6">
    <source>
        <dbReference type="ARBA" id="ARBA00022692"/>
    </source>
</evidence>
<dbReference type="Proteomes" id="UP000034232">
    <property type="component" value="Unassembled WGS sequence"/>
</dbReference>
<dbReference type="PATRIC" id="fig|2209.39.peg.3110"/>
<dbReference type="EMBL" id="JJQR01000056">
    <property type="protein sequence ID" value="KKH76620.1"/>
    <property type="molecule type" value="Genomic_DNA"/>
</dbReference>
<evidence type="ECO:0000313" key="62">
    <source>
        <dbReference type="Proteomes" id="UP000033814"/>
    </source>
</evidence>
<dbReference type="Proteomes" id="UP000034195">
    <property type="component" value="Unassembled WGS sequence"/>
</dbReference>
<dbReference type="EMBL" id="JJPU01000073">
    <property type="protein sequence ID" value="KKG98492.1"/>
    <property type="molecule type" value="Genomic_DNA"/>
</dbReference>
<dbReference type="EMBL" id="JJPO01000050">
    <property type="protein sequence ID" value="KKG74543.1"/>
    <property type="molecule type" value="Genomic_DNA"/>
</dbReference>
<dbReference type="Proteomes" id="UP000034547">
    <property type="component" value="Unassembled WGS sequence"/>
</dbReference>
<dbReference type="EMBL" id="JJPW01000106">
    <property type="protein sequence ID" value="KKG97473.1"/>
    <property type="molecule type" value="Genomic_DNA"/>
</dbReference>
<dbReference type="Proteomes" id="UP000034040">
    <property type="component" value="Unassembled WGS sequence"/>
</dbReference>
<keyword evidence="9" id="KW-0046">Antibiotic resistance</keyword>
<evidence type="ECO:0000313" key="76">
    <source>
        <dbReference type="Proteomes" id="UP000034188"/>
    </source>
</evidence>
<dbReference type="EMBL" id="JJPF01000001">
    <property type="protein sequence ID" value="KKG47108.1"/>
    <property type="molecule type" value="Genomic_DNA"/>
</dbReference>
<evidence type="ECO:0000256" key="4">
    <source>
        <dbReference type="ARBA" id="ARBA00022448"/>
    </source>
</evidence>
<evidence type="ECO:0000313" key="70">
    <source>
        <dbReference type="Proteomes" id="UP000034040"/>
    </source>
</evidence>
<dbReference type="Proteomes" id="UP000034298">
    <property type="component" value="Unassembled WGS sequence"/>
</dbReference>
<dbReference type="EMBL" id="JJQG01000034">
    <property type="protein sequence ID" value="KKH41447.1"/>
    <property type="molecule type" value="Genomic_DNA"/>
</dbReference>
<dbReference type="Proteomes" id="UP000034253">
    <property type="component" value="Unassembled WGS sequence"/>
</dbReference>
<evidence type="ECO:0000313" key="32">
    <source>
        <dbReference type="EMBL" id="KKG90100.1"/>
    </source>
</evidence>
<evidence type="ECO:0000313" key="99">
    <source>
        <dbReference type="Proteomes" id="UP000034668"/>
    </source>
</evidence>
<dbReference type="EMBL" id="JJQP01000227">
    <property type="protein sequence ID" value="KKH63211.1"/>
    <property type="molecule type" value="Genomic_DNA"/>
</dbReference>
<evidence type="ECO:0000313" key="12">
    <source>
        <dbReference type="EMBL" id="KKG03411.1"/>
    </source>
</evidence>
<evidence type="ECO:0000313" key="72">
    <source>
        <dbReference type="Proteomes" id="UP000034074"/>
    </source>
</evidence>
<evidence type="ECO:0000313" key="90">
    <source>
        <dbReference type="Proteomes" id="UP000034450"/>
    </source>
</evidence>
<evidence type="ECO:0000313" key="29">
    <source>
        <dbReference type="EMBL" id="KKG76513.1"/>
    </source>
</evidence>
<dbReference type="EMBL" id="JJQF01000110">
    <property type="protein sequence ID" value="KKH28654.1"/>
    <property type="molecule type" value="Genomic_DNA"/>
</dbReference>
<dbReference type="EMBL" id="JJQZ01000048">
    <property type="protein sequence ID" value="KKH97797.1"/>
    <property type="molecule type" value="Genomic_DNA"/>
</dbReference>
<evidence type="ECO:0000313" key="56">
    <source>
        <dbReference type="EMBL" id="KKH81352.1"/>
    </source>
</evidence>
<evidence type="ECO:0000313" key="102">
    <source>
        <dbReference type="Proteomes" id="UP000034758"/>
    </source>
</evidence>
<dbReference type="Proteomes" id="UP000033814">
    <property type="component" value="Unassembled WGS sequence"/>
</dbReference>